<feature type="domain" description="BTB" evidence="2">
    <location>
        <begin position="37"/>
        <end position="108"/>
    </location>
</feature>
<dbReference type="InterPro" id="IPR000210">
    <property type="entry name" value="BTB/POZ_dom"/>
</dbReference>
<evidence type="ECO:0000259" key="2">
    <source>
        <dbReference type="PROSITE" id="PS50097"/>
    </source>
</evidence>
<name>A0A165SQV2_9APHY</name>
<dbReference type="OrthoDB" id="3036049at2759"/>
<sequence>MDDTSTTRKRARTERDKGENVSQKEVKRDETIWFPDGNIILQAGGVVFRVYQGLLSLHSEVFAGLFSVPQPQTVDTFDGHPIVCLPDNADDLRHLLRVLFVDRRFFRHDEQECVPFSTVASLARISHKYGVKDVLDEALTRMKSCFSDRLGDWEDTVEVEGFASILRASMGTALMTYDWPDAIAAVNIARLTETESILPIALYMCCQLDTEDIMNGVKRKDGTVERLAPADIMKCLDARQTLTHDTVVFASHMFEPVTSSECSGPDCGTHLQELRDVDISYGDASSACLDSWDLWLHMDPTGDFSGLCSSCQGMVWSREAEERREIWGRLPEIMGVNVQTYTR</sequence>
<dbReference type="PROSITE" id="PS50097">
    <property type="entry name" value="BTB"/>
    <property type="match status" value="1"/>
</dbReference>
<evidence type="ECO:0000313" key="3">
    <source>
        <dbReference type="EMBL" id="KZT72354.1"/>
    </source>
</evidence>
<dbReference type="EMBL" id="KV429041">
    <property type="protein sequence ID" value="KZT72354.1"/>
    <property type="molecule type" value="Genomic_DNA"/>
</dbReference>
<dbReference type="STRING" id="1314783.A0A165SQV2"/>
<dbReference type="Gene3D" id="3.30.710.10">
    <property type="entry name" value="Potassium Channel Kv1.1, Chain A"/>
    <property type="match status" value="1"/>
</dbReference>
<feature type="compositionally biased region" description="Basic and acidic residues" evidence="1">
    <location>
        <begin position="13"/>
        <end position="23"/>
    </location>
</feature>
<reference evidence="3 4" key="1">
    <citation type="journal article" date="2016" name="Mol. Biol. Evol.">
        <title>Comparative Genomics of Early-Diverging Mushroom-Forming Fungi Provides Insights into the Origins of Lignocellulose Decay Capabilities.</title>
        <authorList>
            <person name="Nagy L.G."/>
            <person name="Riley R."/>
            <person name="Tritt A."/>
            <person name="Adam C."/>
            <person name="Daum C."/>
            <person name="Floudas D."/>
            <person name="Sun H."/>
            <person name="Yadav J.S."/>
            <person name="Pangilinan J."/>
            <person name="Larsson K.H."/>
            <person name="Matsuura K."/>
            <person name="Barry K."/>
            <person name="Labutti K."/>
            <person name="Kuo R."/>
            <person name="Ohm R.A."/>
            <person name="Bhattacharya S.S."/>
            <person name="Shirouzu T."/>
            <person name="Yoshinaga Y."/>
            <person name="Martin F.M."/>
            <person name="Grigoriev I.V."/>
            <person name="Hibbett D.S."/>
        </authorList>
    </citation>
    <scope>NUCLEOTIDE SEQUENCE [LARGE SCALE GENOMIC DNA]</scope>
    <source>
        <strain evidence="3 4">L-15889</strain>
    </source>
</reference>
<dbReference type="AlphaFoldDB" id="A0A165SQV2"/>
<evidence type="ECO:0000313" key="4">
    <source>
        <dbReference type="Proteomes" id="UP000076727"/>
    </source>
</evidence>
<dbReference type="InterPro" id="IPR011333">
    <property type="entry name" value="SKP1/BTB/POZ_sf"/>
</dbReference>
<proteinExistence type="predicted"/>
<organism evidence="3 4">
    <name type="scientific">Daedalea quercina L-15889</name>
    <dbReference type="NCBI Taxonomy" id="1314783"/>
    <lineage>
        <taxon>Eukaryota</taxon>
        <taxon>Fungi</taxon>
        <taxon>Dikarya</taxon>
        <taxon>Basidiomycota</taxon>
        <taxon>Agaricomycotina</taxon>
        <taxon>Agaricomycetes</taxon>
        <taxon>Polyporales</taxon>
        <taxon>Fomitopsis</taxon>
    </lineage>
</organism>
<accession>A0A165SQV2</accession>
<keyword evidence="4" id="KW-1185">Reference proteome</keyword>
<gene>
    <name evidence="3" type="ORF">DAEQUDRAFT_723053</name>
</gene>
<protein>
    <recommendedName>
        <fullName evidence="2">BTB domain-containing protein</fullName>
    </recommendedName>
</protein>
<dbReference type="Proteomes" id="UP000076727">
    <property type="component" value="Unassembled WGS sequence"/>
</dbReference>
<evidence type="ECO:0000256" key="1">
    <source>
        <dbReference type="SAM" id="MobiDB-lite"/>
    </source>
</evidence>
<feature type="region of interest" description="Disordered" evidence="1">
    <location>
        <begin position="1"/>
        <end position="23"/>
    </location>
</feature>